<reference evidence="2" key="1">
    <citation type="journal article" date="2011" name="MBio">
        <title>Novel metabolic attributes of the genus Cyanothece, comprising a group of unicellular nitrogen-fixing Cyanobacteria.</title>
        <authorList>
            <person name="Bandyopadhyay A."/>
            <person name="Elvitigala T."/>
            <person name="Welsh E."/>
            <person name="Stockel J."/>
            <person name="Liberton M."/>
            <person name="Min H."/>
            <person name="Sherman L.A."/>
            <person name="Pakrasi H.B."/>
        </authorList>
    </citation>
    <scope>NUCLEOTIDE SEQUENCE [LARGE SCALE GENOMIC DNA]</scope>
    <source>
        <strain evidence="2">PCC 8801</strain>
    </source>
</reference>
<dbReference type="Pfam" id="PF13431">
    <property type="entry name" value="TPR_17"/>
    <property type="match status" value="1"/>
</dbReference>
<name>B7JUC8_RIPO1</name>
<protein>
    <submittedName>
        <fullName evidence="1">TPR repeat-containing protein</fullName>
    </submittedName>
</protein>
<organism evidence="1 2">
    <name type="scientific">Rippkaea orientalis (strain PCC 8801 / RF-1)</name>
    <name type="common">Cyanothece sp. (strain PCC 8801)</name>
    <dbReference type="NCBI Taxonomy" id="41431"/>
    <lineage>
        <taxon>Bacteria</taxon>
        <taxon>Bacillati</taxon>
        <taxon>Cyanobacteriota</taxon>
        <taxon>Cyanophyceae</taxon>
        <taxon>Oscillatoriophycideae</taxon>
        <taxon>Chroococcales</taxon>
        <taxon>Aphanothecaceae</taxon>
        <taxon>Rippkaea</taxon>
        <taxon>Rippkaea orientalis</taxon>
    </lineage>
</organism>
<dbReference type="KEGG" id="cyp:PCC8801_0411"/>
<dbReference type="STRING" id="41431.PCC8801_0411"/>
<dbReference type="OrthoDB" id="423802at2"/>
<accession>B7JUC8</accession>
<evidence type="ECO:0000313" key="2">
    <source>
        <dbReference type="Proteomes" id="UP000008204"/>
    </source>
</evidence>
<dbReference type="RefSeq" id="WP_012593785.1">
    <property type="nucleotide sequence ID" value="NC_011726.1"/>
</dbReference>
<gene>
    <name evidence="1" type="ordered locus">PCC8801_0411</name>
</gene>
<evidence type="ECO:0000313" key="1">
    <source>
        <dbReference type="EMBL" id="ACK64508.1"/>
    </source>
</evidence>
<dbReference type="HOGENOM" id="CLU_1814111_0_0_3"/>
<sequence length="141" mass="16140">MTESVETAFEQGLERYKQGEAPETLIPYFKDICDRAPKNSTAWTCLAWLYLLTDKPDRALKAASKSVKIDDRPPQARINLALAMLDTGAKGVRPHIEAVERIISLSDEIRQDIQENIEDGLTRKPDWKSLQRIKNWLFPTE</sequence>
<dbReference type="InterPro" id="IPR011990">
    <property type="entry name" value="TPR-like_helical_dom_sf"/>
</dbReference>
<dbReference type="Proteomes" id="UP000008204">
    <property type="component" value="Chromosome"/>
</dbReference>
<dbReference type="Gene3D" id="1.25.40.10">
    <property type="entry name" value="Tetratricopeptide repeat domain"/>
    <property type="match status" value="1"/>
</dbReference>
<keyword evidence="2" id="KW-1185">Reference proteome</keyword>
<dbReference type="EMBL" id="CP001287">
    <property type="protein sequence ID" value="ACK64508.1"/>
    <property type="molecule type" value="Genomic_DNA"/>
</dbReference>
<proteinExistence type="predicted"/>
<dbReference type="eggNOG" id="COG4783">
    <property type="taxonomic scope" value="Bacteria"/>
</dbReference>
<dbReference type="SUPFAM" id="SSF48452">
    <property type="entry name" value="TPR-like"/>
    <property type="match status" value="1"/>
</dbReference>
<dbReference type="AlphaFoldDB" id="B7JUC8"/>